<protein>
    <submittedName>
        <fullName evidence="1">Uncharacterized protein</fullName>
    </submittedName>
</protein>
<organism evidence="1 2">
    <name type="scientific">Aquimarina litoralis</name>
    <dbReference type="NCBI Taxonomy" id="584605"/>
    <lineage>
        <taxon>Bacteria</taxon>
        <taxon>Pseudomonadati</taxon>
        <taxon>Bacteroidota</taxon>
        <taxon>Flavobacteriia</taxon>
        <taxon>Flavobacteriales</taxon>
        <taxon>Flavobacteriaceae</taxon>
        <taxon>Aquimarina</taxon>
    </lineage>
</organism>
<evidence type="ECO:0000313" key="1">
    <source>
        <dbReference type="EMBL" id="GAA0721864.1"/>
    </source>
</evidence>
<accession>A0ABP3U0C5</accession>
<comment type="caution">
    <text evidence="1">The sequence shown here is derived from an EMBL/GenBank/DDBJ whole genome shotgun (WGS) entry which is preliminary data.</text>
</comment>
<sequence>MLKKIKKQGNILPCYDTYNKCCALLKKMAFPKKKSRRIIVNNHQYRWMVKGDFYGVMLLIISEEYNRQKLFANFRHSINGEKSCMYDNPFIIEPELVKRTILFGLSKGYSPNQKGNDLNLGDLSQQLVLNLKN</sequence>
<gene>
    <name evidence="1" type="ORF">GCM10009430_23680</name>
</gene>
<evidence type="ECO:0000313" key="2">
    <source>
        <dbReference type="Proteomes" id="UP001501758"/>
    </source>
</evidence>
<dbReference type="RefSeq" id="WP_343912515.1">
    <property type="nucleotide sequence ID" value="NZ_BAAAGE010000002.1"/>
</dbReference>
<reference evidence="2" key="1">
    <citation type="journal article" date="2019" name="Int. J. Syst. Evol. Microbiol.">
        <title>The Global Catalogue of Microorganisms (GCM) 10K type strain sequencing project: providing services to taxonomists for standard genome sequencing and annotation.</title>
        <authorList>
            <consortium name="The Broad Institute Genomics Platform"/>
            <consortium name="The Broad Institute Genome Sequencing Center for Infectious Disease"/>
            <person name="Wu L."/>
            <person name="Ma J."/>
        </authorList>
    </citation>
    <scope>NUCLEOTIDE SEQUENCE [LARGE SCALE GENOMIC DNA]</scope>
    <source>
        <strain evidence="2">JCM 15974</strain>
    </source>
</reference>
<name>A0ABP3U0C5_9FLAO</name>
<dbReference type="Proteomes" id="UP001501758">
    <property type="component" value="Unassembled WGS sequence"/>
</dbReference>
<dbReference type="EMBL" id="BAAAGE010000002">
    <property type="protein sequence ID" value="GAA0721864.1"/>
    <property type="molecule type" value="Genomic_DNA"/>
</dbReference>
<proteinExistence type="predicted"/>
<keyword evidence="2" id="KW-1185">Reference proteome</keyword>